<gene>
    <name evidence="2" type="ORF">F511_02976</name>
</gene>
<accession>A0A2Z7CPH9</accession>
<name>A0A2Z7CPH9_9LAMI</name>
<dbReference type="EMBL" id="KQ995453">
    <property type="protein sequence ID" value="KZV46629.1"/>
    <property type="molecule type" value="Genomic_DNA"/>
</dbReference>
<feature type="region of interest" description="Disordered" evidence="1">
    <location>
        <begin position="269"/>
        <end position="297"/>
    </location>
</feature>
<proteinExistence type="predicted"/>
<evidence type="ECO:0000256" key="1">
    <source>
        <dbReference type="SAM" id="MobiDB-lite"/>
    </source>
</evidence>
<dbReference type="OrthoDB" id="660555at2759"/>
<protein>
    <submittedName>
        <fullName evidence="2">Patatin-like protein 2</fullName>
    </submittedName>
</protein>
<sequence length="916" mass="102548">MASSLVSNTNQVYFASILSMDNSEMLSTSCKKRELKIEYRLLSDIVAKSITVKVGSYDAVTHERFFLMTAIFGGMSVNWGRLIFKIFKDMVTPETRQARGYVVHICILLKNIPDLELGDSEEFPPLKILTAKIVGRYIAINDKIAVDSVEVLAGKSRVNKTPVKRAASKKRPVVAIEEQVVKKKRTLKGKAAPSFQSEALVSVALDAEPLQTVDPTSADDVDTIIEQVIAESAQLDTDVGSPIAPKADEMEQWINLSYEEFLASDANRRVDTASDTDGEPETIFEKQPVQRSAEKEKDVDFGAITAAEVTKTKFGLTVEIHEVQDTNWYYASLPKISTLDKGKKPLEADDVVKGNPAREMVQLICGDVEFLVQLREQVIQDVVSFFQSFSLSQLLDLESVRVVAEKENLMFNWVETTSLETAVKRRMYIIVKYREMLLRKFLESHRKFFAPGQPWTAMASQIIDLLSTAHLQSLDALLVQEKEHGLIADRPCSSKSLDDSADSSSVVLAQFYSLAKSTCWVRPMVLIDGIWTPLQGNEFCKSSCRLSLFVNRRQLPKRATEDCLAPHCYFIEPDQYWGATPSLVKMWGWFRVCTDIIRYSMFGCLRPVGSVNPCRYIVVKSSVVDILEKVPTGFCDVLQQGTNIKNFVEYFSDSVAKPILPCLPEVELVSSDVSSVYRSPSPQYLSSSSNKRDFHLRTPIDEEVFATTTVGSTPAVAQFSLPPAVSDSFNDLRTSMSRIISLQSKESRRLDDSHNEEAHNDTKVLSLGLKAVRTQTAILTTNQADAHKEAKEQKAIIKDIDERLATLRSEQLDFHAQAHENYKNLSSHLGELVAYINCGNEKKGEESSSRRPQPPPMIKIDPVGVMQTEEVVEAVLVEVAEEMIERALQRKGDLVAVVLVDRKKTLNGGYMRRISF</sequence>
<keyword evidence="3" id="KW-1185">Reference proteome</keyword>
<evidence type="ECO:0000313" key="3">
    <source>
        <dbReference type="Proteomes" id="UP000250235"/>
    </source>
</evidence>
<reference evidence="2 3" key="1">
    <citation type="journal article" date="2015" name="Proc. Natl. Acad. Sci. U.S.A.">
        <title>The resurrection genome of Boea hygrometrica: A blueprint for survival of dehydration.</title>
        <authorList>
            <person name="Xiao L."/>
            <person name="Yang G."/>
            <person name="Zhang L."/>
            <person name="Yang X."/>
            <person name="Zhao S."/>
            <person name="Ji Z."/>
            <person name="Zhou Q."/>
            <person name="Hu M."/>
            <person name="Wang Y."/>
            <person name="Chen M."/>
            <person name="Xu Y."/>
            <person name="Jin H."/>
            <person name="Xiao X."/>
            <person name="Hu G."/>
            <person name="Bao F."/>
            <person name="Hu Y."/>
            <person name="Wan P."/>
            <person name="Li L."/>
            <person name="Deng X."/>
            <person name="Kuang T."/>
            <person name="Xiang C."/>
            <person name="Zhu J.K."/>
            <person name="Oliver M.J."/>
            <person name="He Y."/>
        </authorList>
    </citation>
    <scope>NUCLEOTIDE SEQUENCE [LARGE SCALE GENOMIC DNA]</scope>
    <source>
        <strain evidence="3">cv. XS01</strain>
    </source>
</reference>
<evidence type="ECO:0000313" key="2">
    <source>
        <dbReference type="EMBL" id="KZV46629.1"/>
    </source>
</evidence>
<organism evidence="2 3">
    <name type="scientific">Dorcoceras hygrometricum</name>
    <dbReference type="NCBI Taxonomy" id="472368"/>
    <lineage>
        <taxon>Eukaryota</taxon>
        <taxon>Viridiplantae</taxon>
        <taxon>Streptophyta</taxon>
        <taxon>Embryophyta</taxon>
        <taxon>Tracheophyta</taxon>
        <taxon>Spermatophyta</taxon>
        <taxon>Magnoliopsida</taxon>
        <taxon>eudicotyledons</taxon>
        <taxon>Gunneridae</taxon>
        <taxon>Pentapetalae</taxon>
        <taxon>asterids</taxon>
        <taxon>lamiids</taxon>
        <taxon>Lamiales</taxon>
        <taxon>Gesneriaceae</taxon>
        <taxon>Didymocarpoideae</taxon>
        <taxon>Trichosporeae</taxon>
        <taxon>Loxocarpinae</taxon>
        <taxon>Dorcoceras</taxon>
    </lineage>
</organism>
<dbReference type="Proteomes" id="UP000250235">
    <property type="component" value="Unassembled WGS sequence"/>
</dbReference>
<dbReference type="AlphaFoldDB" id="A0A2Z7CPH9"/>